<evidence type="ECO:0000256" key="1">
    <source>
        <dbReference type="SAM" id="Coils"/>
    </source>
</evidence>
<dbReference type="RefSeq" id="WP_133712845.1">
    <property type="nucleotide sequence ID" value="NZ_SOAG01000017.1"/>
</dbReference>
<dbReference type="AlphaFoldDB" id="A0A4R7ETH6"/>
<dbReference type="InterPro" id="IPR036388">
    <property type="entry name" value="WH-like_DNA-bd_sf"/>
</dbReference>
<dbReference type="SUPFAM" id="SSF46894">
    <property type="entry name" value="C-terminal effector domain of the bipartite response regulators"/>
    <property type="match status" value="1"/>
</dbReference>
<keyword evidence="2" id="KW-1133">Transmembrane helix</keyword>
<dbReference type="InterPro" id="IPR019734">
    <property type="entry name" value="TPR_rpt"/>
</dbReference>
<dbReference type="InterPro" id="IPR000792">
    <property type="entry name" value="Tscrpt_reg_LuxR_C"/>
</dbReference>
<keyword evidence="5" id="KW-1185">Reference proteome</keyword>
<feature type="transmembrane region" description="Helical" evidence="2">
    <location>
        <begin position="7"/>
        <end position="24"/>
    </location>
</feature>
<dbReference type="InterPro" id="IPR011990">
    <property type="entry name" value="TPR-like_helical_dom_sf"/>
</dbReference>
<evidence type="ECO:0000313" key="4">
    <source>
        <dbReference type="EMBL" id="TDS56912.1"/>
    </source>
</evidence>
<evidence type="ECO:0000256" key="2">
    <source>
        <dbReference type="SAM" id="Phobius"/>
    </source>
</evidence>
<feature type="coiled-coil region" evidence="1">
    <location>
        <begin position="415"/>
        <end position="462"/>
    </location>
</feature>
<keyword evidence="4" id="KW-0238">DNA-binding</keyword>
<dbReference type="SMART" id="SM00421">
    <property type="entry name" value="HTH_LUXR"/>
    <property type="match status" value="1"/>
</dbReference>
<sequence length="601" mass="70600">MIKYKKIIYLIVLISFAYIGFKSFRIDKDLDNKQYGRFSDTFDSLIKYDKSAAEKKVDSFYSLALTEIKDTEQLGYAYYFRSILEIVQGKYDSLAFFLLKGENYAVQTGSEELQANYNKLWGHYYLKILDFPKSIDNYFKALTYYEANNKNMAMAEIYSGISGVYFYTSEMEQAEFYSKKSLEIYEKINFPQGVASSYSGLAMIYMFNDQLKLSKEYLSKSTEIRIQFKDTLEVIDNTLRLATIELVQGDLYETLKNLDYAYSLSIKNNNTSKLSDILFSYGQVAECTGDYVEAEAYYNKSDSLIKSKSIGVRIRLGCLDALAKIAEKQKDYEKSNRYLKSYYSLKDSVIGGDVKQKIETSRWNSVLEKQNYQQEAERQKYRNQRIIFFLIVALLTCIGLFMWFLYRNKDKSFKISQLEKEKLEEKRKLEQEYQKLQLRTYESELKTENKLRKEELQRYQLESELKNRELIALKLQLLSNNESLGTLQNLLKDNGMSLEGKILAIERFLIVNLDQEKGWEQFQNIFHKIHPTFFSNLQKLVPELTKTEVRICAYIKINMNNNEIASLLGISVSSVLTNRYRIRKKINLERAERLEDWIQSL</sequence>
<comment type="caution">
    <text evidence="4">The sequence shown here is derived from an EMBL/GenBank/DDBJ whole genome shotgun (WGS) entry which is preliminary data.</text>
</comment>
<dbReference type="Gene3D" id="1.10.10.10">
    <property type="entry name" value="Winged helix-like DNA-binding domain superfamily/Winged helix DNA-binding domain"/>
    <property type="match status" value="1"/>
</dbReference>
<keyword evidence="2" id="KW-0472">Membrane</keyword>
<name>A0A4R7ETH6_9FLAO</name>
<keyword evidence="2" id="KW-0812">Transmembrane</keyword>
<evidence type="ECO:0000313" key="5">
    <source>
        <dbReference type="Proteomes" id="UP000295215"/>
    </source>
</evidence>
<dbReference type="GO" id="GO:0006355">
    <property type="term" value="P:regulation of DNA-templated transcription"/>
    <property type="evidence" value="ECO:0007669"/>
    <property type="project" value="InterPro"/>
</dbReference>
<dbReference type="OrthoDB" id="1090267at2"/>
<feature type="transmembrane region" description="Helical" evidence="2">
    <location>
        <begin position="386"/>
        <end position="406"/>
    </location>
</feature>
<gene>
    <name evidence="4" type="ORF">C8P70_1171</name>
</gene>
<dbReference type="Gene3D" id="1.25.40.10">
    <property type="entry name" value="Tetratricopeptide repeat domain"/>
    <property type="match status" value="2"/>
</dbReference>
<feature type="domain" description="HTH luxR-type" evidence="3">
    <location>
        <begin position="541"/>
        <end position="598"/>
    </location>
</feature>
<dbReference type="SMART" id="SM00028">
    <property type="entry name" value="TPR"/>
    <property type="match status" value="4"/>
</dbReference>
<dbReference type="InterPro" id="IPR016032">
    <property type="entry name" value="Sig_transdc_resp-reg_C-effctor"/>
</dbReference>
<accession>A0A4R7ETH6</accession>
<dbReference type="EMBL" id="SOAG01000017">
    <property type="protein sequence ID" value="TDS56912.1"/>
    <property type="molecule type" value="Genomic_DNA"/>
</dbReference>
<keyword evidence="1" id="KW-0175">Coiled coil</keyword>
<protein>
    <submittedName>
        <fullName evidence="4">DNA-binding CsgD family transcriptional regulator</fullName>
    </submittedName>
</protein>
<reference evidence="4 5" key="1">
    <citation type="submission" date="2019-03" db="EMBL/GenBank/DDBJ databases">
        <title>Genomic Encyclopedia of Archaeal and Bacterial Type Strains, Phase II (KMG-II): from individual species to whole genera.</title>
        <authorList>
            <person name="Goeker M."/>
        </authorList>
    </citation>
    <scope>NUCLEOTIDE SEQUENCE [LARGE SCALE GENOMIC DNA]</scope>
    <source>
        <strain evidence="4 5">DSM 28213</strain>
    </source>
</reference>
<evidence type="ECO:0000259" key="3">
    <source>
        <dbReference type="SMART" id="SM00421"/>
    </source>
</evidence>
<dbReference type="GO" id="GO:0003677">
    <property type="term" value="F:DNA binding"/>
    <property type="evidence" value="ECO:0007669"/>
    <property type="project" value="UniProtKB-KW"/>
</dbReference>
<proteinExistence type="predicted"/>
<dbReference type="SUPFAM" id="SSF48452">
    <property type="entry name" value="TPR-like"/>
    <property type="match status" value="2"/>
</dbReference>
<organism evidence="4 5">
    <name type="scientific">Myroides indicus</name>
    <dbReference type="NCBI Taxonomy" id="1323422"/>
    <lineage>
        <taxon>Bacteria</taxon>
        <taxon>Pseudomonadati</taxon>
        <taxon>Bacteroidota</taxon>
        <taxon>Flavobacteriia</taxon>
        <taxon>Flavobacteriales</taxon>
        <taxon>Flavobacteriaceae</taxon>
        <taxon>Myroides</taxon>
    </lineage>
</organism>
<dbReference type="Proteomes" id="UP000295215">
    <property type="component" value="Unassembled WGS sequence"/>
</dbReference>